<gene>
    <name evidence="3" type="ORF">F5878DRAFT_640042</name>
</gene>
<reference evidence="3" key="1">
    <citation type="submission" date="2022-08" db="EMBL/GenBank/DDBJ databases">
        <authorList>
            <consortium name="DOE Joint Genome Institute"/>
            <person name="Min B."/>
            <person name="Riley R."/>
            <person name="Sierra-Patev S."/>
            <person name="Naranjo-Ortiz M."/>
            <person name="Looney B."/>
            <person name="Konkel Z."/>
            <person name="Slot J.C."/>
            <person name="Sakamoto Y."/>
            <person name="Steenwyk J.L."/>
            <person name="Rokas A."/>
            <person name="Carro J."/>
            <person name="Camarero S."/>
            <person name="Ferreira P."/>
            <person name="Molpeceres G."/>
            <person name="Ruiz-Duenas F.J."/>
            <person name="Serrano A."/>
            <person name="Henrissat B."/>
            <person name="Drula E."/>
            <person name="Hughes K.W."/>
            <person name="Mata J.L."/>
            <person name="Ishikawa N.K."/>
            <person name="Vargas-Isla R."/>
            <person name="Ushijima S."/>
            <person name="Smith C.A."/>
            <person name="Ahrendt S."/>
            <person name="Andreopoulos W."/>
            <person name="He G."/>
            <person name="Labutti K."/>
            <person name="Lipzen A."/>
            <person name="Ng V."/>
            <person name="Sandor L."/>
            <person name="Barry K."/>
            <person name="Martinez A.T."/>
            <person name="Xiao Y."/>
            <person name="Gibbons J.G."/>
            <person name="Terashima K."/>
            <person name="Hibbett D.S."/>
            <person name="Grigoriev I.V."/>
        </authorList>
    </citation>
    <scope>NUCLEOTIDE SEQUENCE</scope>
    <source>
        <strain evidence="3">TFB9207</strain>
    </source>
</reference>
<comment type="caution">
    <text evidence="3">The sequence shown here is derived from an EMBL/GenBank/DDBJ whole genome shotgun (WGS) entry which is preliminary data.</text>
</comment>
<protein>
    <submittedName>
        <fullName evidence="3">Uncharacterized protein</fullName>
    </submittedName>
</protein>
<evidence type="ECO:0000313" key="3">
    <source>
        <dbReference type="EMBL" id="KAJ3840885.1"/>
    </source>
</evidence>
<feature type="chain" id="PRO_5041378223" evidence="2">
    <location>
        <begin position="20"/>
        <end position="225"/>
    </location>
</feature>
<name>A0AA38UH12_9AGAR</name>
<dbReference type="EMBL" id="MU806060">
    <property type="protein sequence ID" value="KAJ3840885.1"/>
    <property type="molecule type" value="Genomic_DNA"/>
</dbReference>
<feature type="signal peptide" evidence="2">
    <location>
        <begin position="1"/>
        <end position="19"/>
    </location>
</feature>
<evidence type="ECO:0000256" key="1">
    <source>
        <dbReference type="SAM" id="MobiDB-lite"/>
    </source>
</evidence>
<keyword evidence="2" id="KW-0732">Signal</keyword>
<sequence>MRVLNTLFPLVTLAVHVAGRVYLDGEHHYKRSSETTTDTSNPPKHIPSKGEPYRDPNPPYDSENSLPGAAGSSGKPEPVPPSSGLSTNSEARPVRSSQSGSGTRHTPPPPTYLPPDRNAVVTQQPRPVAYSHRPMFQNPYETDLDSDDDECVQSTIGGVLCLVGTGVAIYACTKGGLCTRALSEGAARPSCPQPPKCKHRNVKRDIAKYLNRRRIEGWSDLDELD</sequence>
<evidence type="ECO:0000256" key="2">
    <source>
        <dbReference type="SAM" id="SignalP"/>
    </source>
</evidence>
<accession>A0AA38UH12</accession>
<evidence type="ECO:0000313" key="4">
    <source>
        <dbReference type="Proteomes" id="UP001163846"/>
    </source>
</evidence>
<keyword evidence="4" id="KW-1185">Reference proteome</keyword>
<feature type="compositionally biased region" description="Polar residues" evidence="1">
    <location>
        <begin position="83"/>
        <end position="104"/>
    </location>
</feature>
<dbReference type="AlphaFoldDB" id="A0AA38UH12"/>
<organism evidence="3 4">
    <name type="scientific">Lentinula raphanica</name>
    <dbReference type="NCBI Taxonomy" id="153919"/>
    <lineage>
        <taxon>Eukaryota</taxon>
        <taxon>Fungi</taxon>
        <taxon>Dikarya</taxon>
        <taxon>Basidiomycota</taxon>
        <taxon>Agaricomycotina</taxon>
        <taxon>Agaricomycetes</taxon>
        <taxon>Agaricomycetidae</taxon>
        <taxon>Agaricales</taxon>
        <taxon>Marasmiineae</taxon>
        <taxon>Omphalotaceae</taxon>
        <taxon>Lentinula</taxon>
    </lineage>
</organism>
<feature type="region of interest" description="Disordered" evidence="1">
    <location>
        <begin position="30"/>
        <end position="118"/>
    </location>
</feature>
<proteinExistence type="predicted"/>
<dbReference type="Proteomes" id="UP001163846">
    <property type="component" value="Unassembled WGS sequence"/>
</dbReference>